<name>A0AAD6QV16_9ROSI</name>
<dbReference type="EMBL" id="JAQIZT010000005">
    <property type="protein sequence ID" value="KAJ6997180.1"/>
    <property type="molecule type" value="Genomic_DNA"/>
</dbReference>
<organism evidence="1 2">
    <name type="scientific">Populus alba x Populus x berolinensis</name>
    <dbReference type="NCBI Taxonomy" id="444605"/>
    <lineage>
        <taxon>Eukaryota</taxon>
        <taxon>Viridiplantae</taxon>
        <taxon>Streptophyta</taxon>
        <taxon>Embryophyta</taxon>
        <taxon>Tracheophyta</taxon>
        <taxon>Spermatophyta</taxon>
        <taxon>Magnoliopsida</taxon>
        <taxon>eudicotyledons</taxon>
        <taxon>Gunneridae</taxon>
        <taxon>Pentapetalae</taxon>
        <taxon>rosids</taxon>
        <taxon>fabids</taxon>
        <taxon>Malpighiales</taxon>
        <taxon>Salicaceae</taxon>
        <taxon>Saliceae</taxon>
        <taxon>Populus</taxon>
    </lineage>
</organism>
<dbReference type="AlphaFoldDB" id="A0AAD6QV16"/>
<evidence type="ECO:0000313" key="1">
    <source>
        <dbReference type="EMBL" id="KAJ6997180.1"/>
    </source>
</evidence>
<keyword evidence="2" id="KW-1185">Reference proteome</keyword>
<comment type="caution">
    <text evidence="1">The sequence shown here is derived from an EMBL/GenBank/DDBJ whole genome shotgun (WGS) entry which is preliminary data.</text>
</comment>
<dbReference type="Proteomes" id="UP001164929">
    <property type="component" value="Chromosome 5"/>
</dbReference>
<protein>
    <submittedName>
        <fullName evidence="1">Uncharacterized protein</fullName>
    </submittedName>
</protein>
<reference evidence="1" key="1">
    <citation type="journal article" date="2023" name="Mol. Ecol. Resour.">
        <title>Chromosome-level genome assembly of a triploid poplar Populus alba 'Berolinensis'.</title>
        <authorList>
            <person name="Chen S."/>
            <person name="Yu Y."/>
            <person name="Wang X."/>
            <person name="Wang S."/>
            <person name="Zhang T."/>
            <person name="Zhou Y."/>
            <person name="He R."/>
            <person name="Meng N."/>
            <person name="Wang Y."/>
            <person name="Liu W."/>
            <person name="Liu Z."/>
            <person name="Liu J."/>
            <person name="Guo Q."/>
            <person name="Huang H."/>
            <person name="Sederoff R.R."/>
            <person name="Wang G."/>
            <person name="Qu G."/>
            <person name="Chen S."/>
        </authorList>
    </citation>
    <scope>NUCLEOTIDE SEQUENCE</scope>
    <source>
        <strain evidence="1">SC-2020</strain>
    </source>
</reference>
<accession>A0AAD6QV16</accession>
<proteinExistence type="predicted"/>
<gene>
    <name evidence="1" type="ORF">NC653_013680</name>
</gene>
<evidence type="ECO:0000313" key="2">
    <source>
        <dbReference type="Proteomes" id="UP001164929"/>
    </source>
</evidence>
<sequence>MKLHHAKSAIELLHERYLLSFLPCLSGLQSILIALKASQELRFLNHDFLAGVREIICVNSLLSYKCTRCWFHNHFMVIPRWVDDELCSRC</sequence>